<sequence length="250" mass="25791">MLFPPPLTRRHALFLDFDGTLADLAPQPDAVRLAPGLAQDLHALHHALGGALAIVTGRTLADMDGFLGALELPLACEHGAQLRLSAASGCSAPPLELGPLLQTLDALAASHPGLLVERKRAGAALHYRQAPHLQQLCHDTLARAVAALPGAELLAGKYVYEIKPAGAGKGRAIAHLMQQPPFAGRVPLFVGDDVTDEDGFAAVQALGGTGLKVGAGETAARTRIPSPAAVRDWLHGAAQALATDACEATP</sequence>
<keyword evidence="2" id="KW-0479">Metal-binding</keyword>
<dbReference type="SUPFAM" id="SSF56784">
    <property type="entry name" value="HAD-like"/>
    <property type="match status" value="1"/>
</dbReference>
<reference evidence="4" key="1">
    <citation type="submission" date="2018-03" db="EMBL/GenBank/DDBJ databases">
        <title>Genome sequencing of Melaminivora sp. strain SC2-7.</title>
        <authorList>
            <person name="Kim S.-J."/>
            <person name="Heo J."/>
            <person name="Ahn J.-H."/>
            <person name="Kwon S.-W."/>
        </authorList>
    </citation>
    <scope>NUCLEOTIDE SEQUENCE [LARGE SCALE GENOMIC DNA]</scope>
    <source>
        <strain evidence="4">SC2-7</strain>
    </source>
</reference>
<dbReference type="CDD" id="cd01627">
    <property type="entry name" value="HAD_TPP"/>
    <property type="match status" value="1"/>
</dbReference>
<keyword evidence="4" id="KW-1185">Reference proteome</keyword>
<dbReference type="InterPro" id="IPR044651">
    <property type="entry name" value="OTSB-like"/>
</dbReference>
<organism evidence="3 4">
    <name type="scientific">Pulveribacter suum</name>
    <dbReference type="NCBI Taxonomy" id="2116657"/>
    <lineage>
        <taxon>Bacteria</taxon>
        <taxon>Pseudomonadati</taxon>
        <taxon>Pseudomonadota</taxon>
        <taxon>Betaproteobacteria</taxon>
        <taxon>Burkholderiales</taxon>
        <taxon>Comamonadaceae</taxon>
        <taxon>Pulveribacter</taxon>
    </lineage>
</organism>
<gene>
    <name evidence="3" type="primary">otsB</name>
    <name evidence="3" type="ORF">C7H73_03525</name>
</gene>
<proteinExistence type="inferred from homology"/>
<dbReference type="Gene3D" id="3.30.70.1020">
    <property type="entry name" value="Trehalose-6-phosphate phosphatase related protein, domain 2"/>
    <property type="match status" value="1"/>
</dbReference>
<dbReference type="AlphaFoldDB" id="A0A2P1NIM3"/>
<dbReference type="InterPro" id="IPR036412">
    <property type="entry name" value="HAD-like_sf"/>
</dbReference>
<keyword evidence="2" id="KW-0460">Magnesium</keyword>
<dbReference type="Gene3D" id="3.40.50.1000">
    <property type="entry name" value="HAD superfamily/HAD-like"/>
    <property type="match status" value="1"/>
</dbReference>
<evidence type="ECO:0000313" key="3">
    <source>
        <dbReference type="EMBL" id="AVP56830.1"/>
    </source>
</evidence>
<dbReference type="Proteomes" id="UP000241829">
    <property type="component" value="Chromosome"/>
</dbReference>
<comment type="cofactor">
    <cofactor evidence="2">
        <name>Mg(2+)</name>
        <dbReference type="ChEBI" id="CHEBI:18420"/>
    </cofactor>
</comment>
<protein>
    <recommendedName>
        <fullName evidence="2">Trehalose 6-phosphate phosphatase</fullName>
        <ecNumber evidence="2">3.1.3.12</ecNumber>
    </recommendedName>
</protein>
<dbReference type="NCBIfam" id="TIGR00685">
    <property type="entry name" value="T6PP"/>
    <property type="match status" value="1"/>
</dbReference>
<dbReference type="GO" id="GO:0005992">
    <property type="term" value="P:trehalose biosynthetic process"/>
    <property type="evidence" value="ECO:0007669"/>
    <property type="project" value="UniProtKB-UniPathway"/>
</dbReference>
<evidence type="ECO:0000313" key="4">
    <source>
        <dbReference type="Proteomes" id="UP000241829"/>
    </source>
</evidence>
<accession>A0A2P1NIM3</accession>
<dbReference type="InterPro" id="IPR003337">
    <property type="entry name" value="Trehalose_PPase"/>
</dbReference>
<dbReference type="GO" id="GO:0046872">
    <property type="term" value="F:metal ion binding"/>
    <property type="evidence" value="ECO:0007669"/>
    <property type="project" value="UniProtKB-KW"/>
</dbReference>
<dbReference type="EMBL" id="CP027792">
    <property type="protein sequence ID" value="AVP56830.1"/>
    <property type="molecule type" value="Genomic_DNA"/>
</dbReference>
<keyword evidence="1 2" id="KW-0378">Hydrolase</keyword>
<dbReference type="InterPro" id="IPR023214">
    <property type="entry name" value="HAD_sf"/>
</dbReference>
<dbReference type="Pfam" id="PF02358">
    <property type="entry name" value="Trehalose_PPase"/>
    <property type="match status" value="1"/>
</dbReference>
<comment type="catalytic activity">
    <reaction evidence="2">
        <text>alpha,alpha-trehalose 6-phosphate + H2O = alpha,alpha-trehalose + phosphate</text>
        <dbReference type="Rhea" id="RHEA:23420"/>
        <dbReference type="ChEBI" id="CHEBI:15377"/>
        <dbReference type="ChEBI" id="CHEBI:16551"/>
        <dbReference type="ChEBI" id="CHEBI:43474"/>
        <dbReference type="ChEBI" id="CHEBI:58429"/>
        <dbReference type="EC" id="3.1.3.12"/>
    </reaction>
</comment>
<comment type="function">
    <text evidence="2">Removes the phosphate from trehalose 6-phosphate to produce free trehalose.</text>
</comment>
<evidence type="ECO:0000256" key="1">
    <source>
        <dbReference type="ARBA" id="ARBA00022801"/>
    </source>
</evidence>
<dbReference type="PANTHER" id="PTHR43768:SF3">
    <property type="entry name" value="TREHALOSE 6-PHOSPHATE PHOSPHATASE"/>
    <property type="match status" value="1"/>
</dbReference>
<dbReference type="GO" id="GO:0004805">
    <property type="term" value="F:trehalose-phosphatase activity"/>
    <property type="evidence" value="ECO:0007669"/>
    <property type="project" value="UniProtKB-EC"/>
</dbReference>
<evidence type="ECO:0000256" key="2">
    <source>
        <dbReference type="RuleBase" id="RU361117"/>
    </source>
</evidence>
<dbReference type="UniPathway" id="UPA00299"/>
<dbReference type="RefSeq" id="WP_106845387.1">
    <property type="nucleotide sequence ID" value="NZ_CP027792.1"/>
</dbReference>
<comment type="pathway">
    <text evidence="2">Glycan biosynthesis; trehalose biosynthesis.</text>
</comment>
<dbReference type="KEGG" id="melm:C7H73_03525"/>
<dbReference type="EC" id="3.1.3.12" evidence="2"/>
<comment type="similarity">
    <text evidence="2">Belongs to the trehalose phosphatase family.</text>
</comment>
<dbReference type="PANTHER" id="PTHR43768">
    <property type="entry name" value="TREHALOSE 6-PHOSPHATE PHOSPHATASE"/>
    <property type="match status" value="1"/>
</dbReference>
<name>A0A2P1NIM3_9BURK</name>
<dbReference type="OrthoDB" id="9814913at2"/>